<sequence length="227" mass="26547">MTRRPYITPLQLRSSWRRIRRNCSDRRKLLWKLLYPLPWHFQPKPLPSTHDVLTANARATEPVPSASLLQRNFLQLRAIPLFCLRDTPLCSLYRLYEELCSGELVFLDYESSYFFFHNEPSWRLSQIADPKDPDIGRYTVLASFVEALVVAFNWKIEQGLRRKGTYALEMGDNDDYQLFLEAPPSWTSRVKPLAEPLDLMPLNCKDGTNPTFQKRNIKAPMGYLYSV</sequence>
<dbReference type="EMBL" id="AZHB01000003">
    <property type="protein sequence ID" value="OAA71253.1"/>
    <property type="molecule type" value="Genomic_DNA"/>
</dbReference>
<dbReference type="Proteomes" id="UP000076744">
    <property type="component" value="Unassembled WGS sequence"/>
</dbReference>
<evidence type="ECO:0000313" key="1">
    <source>
        <dbReference type="EMBL" id="OAA71253.1"/>
    </source>
</evidence>
<dbReference type="AlphaFoldDB" id="A0A168CDG2"/>
<organism evidence="1 2">
    <name type="scientific">Cordyceps fumosorosea (strain ARSEF 2679)</name>
    <name type="common">Isaria fumosorosea</name>
    <dbReference type="NCBI Taxonomy" id="1081104"/>
    <lineage>
        <taxon>Eukaryota</taxon>
        <taxon>Fungi</taxon>
        <taxon>Dikarya</taxon>
        <taxon>Ascomycota</taxon>
        <taxon>Pezizomycotina</taxon>
        <taxon>Sordariomycetes</taxon>
        <taxon>Hypocreomycetidae</taxon>
        <taxon>Hypocreales</taxon>
        <taxon>Cordycipitaceae</taxon>
        <taxon>Cordyceps</taxon>
    </lineage>
</organism>
<protein>
    <submittedName>
        <fullName evidence="1">Uncharacterized protein</fullName>
    </submittedName>
</protein>
<keyword evidence="2" id="KW-1185">Reference proteome</keyword>
<accession>A0A168CDG2</accession>
<reference evidence="1 2" key="1">
    <citation type="journal article" date="2016" name="Genome Biol. Evol.">
        <title>Divergent and convergent evolution of fungal pathogenicity.</title>
        <authorList>
            <person name="Shang Y."/>
            <person name="Xiao G."/>
            <person name="Zheng P."/>
            <person name="Cen K."/>
            <person name="Zhan S."/>
            <person name="Wang C."/>
        </authorList>
    </citation>
    <scope>NUCLEOTIDE SEQUENCE [LARGE SCALE GENOMIC DNA]</scope>
    <source>
        <strain evidence="1 2">ARSEF 2679</strain>
    </source>
</reference>
<dbReference type="OrthoDB" id="5422293at2759"/>
<evidence type="ECO:0000313" key="2">
    <source>
        <dbReference type="Proteomes" id="UP000076744"/>
    </source>
</evidence>
<dbReference type="GeneID" id="30018096"/>
<dbReference type="RefSeq" id="XP_018707134.1">
    <property type="nucleotide sequence ID" value="XM_018845411.1"/>
</dbReference>
<name>A0A168CDG2_CORFA</name>
<proteinExistence type="predicted"/>
<comment type="caution">
    <text evidence="1">The sequence shown here is derived from an EMBL/GenBank/DDBJ whole genome shotgun (WGS) entry which is preliminary data.</text>
</comment>
<gene>
    <name evidence="1" type="ORF">ISF_01804</name>
</gene>